<dbReference type="OrthoDB" id="9809646at2"/>
<evidence type="ECO:0000259" key="9">
    <source>
        <dbReference type="Pfam" id="PF01545"/>
    </source>
</evidence>
<protein>
    <submittedName>
        <fullName evidence="11">Cobalt-zinc-cadmium efflux system protein</fullName>
    </submittedName>
</protein>
<dbReference type="InterPro" id="IPR058533">
    <property type="entry name" value="Cation_efflux_TM"/>
</dbReference>
<dbReference type="Pfam" id="PF16916">
    <property type="entry name" value="ZT_dimer"/>
    <property type="match status" value="1"/>
</dbReference>
<comment type="similarity">
    <text evidence="2">Belongs to the cation diffusion facilitator (CDF) transporter (TC 2.A.4) family. SLC30A subfamily.</text>
</comment>
<evidence type="ECO:0000313" key="11">
    <source>
        <dbReference type="EMBL" id="SMG48813.1"/>
    </source>
</evidence>
<keyword evidence="5 8" id="KW-1133">Transmembrane helix</keyword>
<keyword evidence="7 8" id="KW-0472">Membrane</keyword>
<dbReference type="InterPro" id="IPR027469">
    <property type="entry name" value="Cation_efflux_TMD_sf"/>
</dbReference>
<evidence type="ECO:0000256" key="7">
    <source>
        <dbReference type="ARBA" id="ARBA00023136"/>
    </source>
</evidence>
<feature type="transmembrane region" description="Helical" evidence="8">
    <location>
        <begin position="20"/>
        <end position="40"/>
    </location>
</feature>
<keyword evidence="6" id="KW-0406">Ion transport</keyword>
<accession>A0A1X7L621</accession>
<evidence type="ECO:0000259" key="10">
    <source>
        <dbReference type="Pfam" id="PF16916"/>
    </source>
</evidence>
<evidence type="ECO:0000256" key="3">
    <source>
        <dbReference type="ARBA" id="ARBA00022448"/>
    </source>
</evidence>
<feature type="transmembrane region" description="Helical" evidence="8">
    <location>
        <begin position="87"/>
        <end position="106"/>
    </location>
</feature>
<dbReference type="RefSeq" id="WP_085545592.1">
    <property type="nucleotide sequence ID" value="NZ_FXBB01000047.1"/>
</dbReference>
<dbReference type="PANTHER" id="PTHR11562">
    <property type="entry name" value="CATION EFFLUX PROTEIN/ ZINC TRANSPORTER"/>
    <property type="match status" value="1"/>
</dbReference>
<evidence type="ECO:0000256" key="1">
    <source>
        <dbReference type="ARBA" id="ARBA00004141"/>
    </source>
</evidence>
<dbReference type="AlphaFoldDB" id="A0A1X7L621"/>
<dbReference type="PANTHER" id="PTHR11562:SF17">
    <property type="entry name" value="RE54080P-RELATED"/>
    <property type="match status" value="1"/>
</dbReference>
<dbReference type="STRING" id="561720.SAMN06275492_1477"/>
<comment type="subcellular location">
    <subcellularLocation>
        <location evidence="1">Membrane</location>
        <topology evidence="1">Multi-pass membrane protein</topology>
    </subcellularLocation>
</comment>
<dbReference type="SUPFAM" id="SSF161111">
    <property type="entry name" value="Cation efflux protein transmembrane domain-like"/>
    <property type="match status" value="1"/>
</dbReference>
<sequence>MGSEHHDHSQVSPKTTDGRLLLSLTLNLVITLAEIIGGVLSNSLALLSDAVHNLSDTSSLGISWLARRISRKKRTKSHSFGFKRAEVLASLVNTVALVGIGLFLLVEAVRKFLHPEPVVGKVMLAVAVIGLLGNLATAWLLHRDSKNSLNIRSAYLHIVMDTLSSVGVVVAAILLMFHEWYWIDPFLTLMVSAYVLYESWPLLKTSVNILMQGTPSGVEVDKIIATIQENSDVVNAHHIHIWTTDGTDLFLEAHVTLSESAKSRTDIVLARLIADIKDRFSIAHVTLQMEFSTCTDGECSTEDLP</sequence>
<keyword evidence="4 8" id="KW-0812">Transmembrane</keyword>
<keyword evidence="12" id="KW-1185">Reference proteome</keyword>
<feature type="transmembrane region" description="Helical" evidence="8">
    <location>
        <begin position="46"/>
        <end position="66"/>
    </location>
</feature>
<evidence type="ECO:0000256" key="4">
    <source>
        <dbReference type="ARBA" id="ARBA00022692"/>
    </source>
</evidence>
<evidence type="ECO:0000313" key="12">
    <source>
        <dbReference type="Proteomes" id="UP000193355"/>
    </source>
</evidence>
<dbReference type="GO" id="GO:0005886">
    <property type="term" value="C:plasma membrane"/>
    <property type="evidence" value="ECO:0007669"/>
    <property type="project" value="TreeGrafter"/>
</dbReference>
<dbReference type="EMBL" id="FXBB01000047">
    <property type="protein sequence ID" value="SMG48813.1"/>
    <property type="molecule type" value="Genomic_DNA"/>
</dbReference>
<feature type="domain" description="Cation efflux protein transmembrane" evidence="9">
    <location>
        <begin position="20"/>
        <end position="211"/>
    </location>
</feature>
<dbReference type="GO" id="GO:0005385">
    <property type="term" value="F:zinc ion transmembrane transporter activity"/>
    <property type="evidence" value="ECO:0007669"/>
    <property type="project" value="TreeGrafter"/>
</dbReference>
<dbReference type="InterPro" id="IPR027470">
    <property type="entry name" value="Cation_efflux_CTD"/>
</dbReference>
<dbReference type="Gene3D" id="1.20.1510.10">
    <property type="entry name" value="Cation efflux protein transmembrane domain"/>
    <property type="match status" value="1"/>
</dbReference>
<organism evidence="11 12">
    <name type="scientific">Dethiosulfovibrio salsuginis</name>
    <dbReference type="NCBI Taxonomy" id="561720"/>
    <lineage>
        <taxon>Bacteria</taxon>
        <taxon>Thermotogati</taxon>
        <taxon>Synergistota</taxon>
        <taxon>Synergistia</taxon>
        <taxon>Synergistales</taxon>
        <taxon>Dethiosulfovibrionaceae</taxon>
        <taxon>Dethiosulfovibrio</taxon>
    </lineage>
</organism>
<proteinExistence type="inferred from homology"/>
<evidence type="ECO:0000256" key="6">
    <source>
        <dbReference type="ARBA" id="ARBA00023065"/>
    </source>
</evidence>
<keyword evidence="3" id="KW-0813">Transport</keyword>
<dbReference type="NCBIfam" id="TIGR01297">
    <property type="entry name" value="CDF"/>
    <property type="match status" value="1"/>
</dbReference>
<dbReference type="Pfam" id="PF01545">
    <property type="entry name" value="Cation_efflux"/>
    <property type="match status" value="1"/>
</dbReference>
<feature type="transmembrane region" description="Helical" evidence="8">
    <location>
        <begin position="118"/>
        <end position="142"/>
    </location>
</feature>
<evidence type="ECO:0000256" key="2">
    <source>
        <dbReference type="ARBA" id="ARBA00008873"/>
    </source>
</evidence>
<feature type="transmembrane region" description="Helical" evidence="8">
    <location>
        <begin position="154"/>
        <end position="174"/>
    </location>
</feature>
<evidence type="ECO:0000256" key="8">
    <source>
        <dbReference type="SAM" id="Phobius"/>
    </source>
</evidence>
<dbReference type="InterPro" id="IPR036837">
    <property type="entry name" value="Cation_efflux_CTD_sf"/>
</dbReference>
<dbReference type="InterPro" id="IPR050681">
    <property type="entry name" value="CDF/SLC30A"/>
</dbReference>
<gene>
    <name evidence="11" type="ORF">SAMN06275492_1477</name>
</gene>
<dbReference type="SUPFAM" id="SSF160240">
    <property type="entry name" value="Cation efflux protein cytoplasmic domain-like"/>
    <property type="match status" value="1"/>
</dbReference>
<feature type="transmembrane region" description="Helical" evidence="8">
    <location>
        <begin position="180"/>
        <end position="197"/>
    </location>
</feature>
<name>A0A1X7L621_9BACT</name>
<evidence type="ECO:0000256" key="5">
    <source>
        <dbReference type="ARBA" id="ARBA00022989"/>
    </source>
</evidence>
<dbReference type="InterPro" id="IPR002524">
    <property type="entry name" value="Cation_efflux"/>
</dbReference>
<dbReference type="Proteomes" id="UP000193355">
    <property type="component" value="Unassembled WGS sequence"/>
</dbReference>
<reference evidence="12" key="1">
    <citation type="submission" date="2017-04" db="EMBL/GenBank/DDBJ databases">
        <authorList>
            <person name="Varghese N."/>
            <person name="Submissions S."/>
        </authorList>
    </citation>
    <scope>NUCLEOTIDE SEQUENCE [LARGE SCALE GENOMIC DNA]</scope>
    <source>
        <strain evidence="12">USBA 82</strain>
    </source>
</reference>
<feature type="domain" description="Cation efflux protein cytoplasmic" evidence="10">
    <location>
        <begin position="215"/>
        <end position="290"/>
    </location>
</feature>